<sequence length="98" mass="10765">MHLLLSRQSIAPYLDPTASLVRMPALQLQIEKALRSEKTPVGSPRQIKKSVYGVFARGMAMILLASTSSNAFSIMSLSTALNLHRSDLPPSNCHFLQL</sequence>
<gene>
    <name evidence="1" type="ORF">ES288_D13G159600v1</name>
</gene>
<accession>A0A5D2A299</accession>
<dbReference type="Proteomes" id="UP000323506">
    <property type="component" value="Chromosome D13"/>
</dbReference>
<dbReference type="EMBL" id="CM017713">
    <property type="protein sequence ID" value="TYG37662.1"/>
    <property type="molecule type" value="Genomic_DNA"/>
</dbReference>
<dbReference type="AlphaFoldDB" id="A0A5D2A299"/>
<keyword evidence="2" id="KW-1185">Reference proteome</keyword>
<evidence type="ECO:0000313" key="1">
    <source>
        <dbReference type="EMBL" id="TYG37662.1"/>
    </source>
</evidence>
<reference evidence="1 2" key="1">
    <citation type="submission" date="2019-06" db="EMBL/GenBank/DDBJ databases">
        <title>WGS assembly of Gossypium darwinii.</title>
        <authorList>
            <person name="Chen Z.J."/>
            <person name="Sreedasyam A."/>
            <person name="Ando A."/>
            <person name="Song Q."/>
            <person name="De L."/>
            <person name="Hulse-Kemp A."/>
            <person name="Ding M."/>
            <person name="Ye W."/>
            <person name="Kirkbride R."/>
            <person name="Jenkins J."/>
            <person name="Plott C."/>
            <person name="Lovell J."/>
            <person name="Lin Y.-M."/>
            <person name="Vaughn R."/>
            <person name="Liu B."/>
            <person name="Li W."/>
            <person name="Simpson S."/>
            <person name="Scheffler B."/>
            <person name="Saski C."/>
            <person name="Grover C."/>
            <person name="Hu G."/>
            <person name="Conover J."/>
            <person name="Carlson J."/>
            <person name="Shu S."/>
            <person name="Boston L."/>
            <person name="Williams M."/>
            <person name="Peterson D."/>
            <person name="Mcgee K."/>
            <person name="Jones D."/>
            <person name="Wendel J."/>
            <person name="Stelly D."/>
            <person name="Grimwood J."/>
            <person name="Schmutz J."/>
        </authorList>
    </citation>
    <scope>NUCLEOTIDE SEQUENCE [LARGE SCALE GENOMIC DNA]</scope>
    <source>
        <strain evidence="1">1808015.09</strain>
    </source>
</reference>
<name>A0A5D2A299_GOSDA</name>
<protein>
    <submittedName>
        <fullName evidence="1">Uncharacterized protein</fullName>
    </submittedName>
</protein>
<proteinExistence type="predicted"/>
<evidence type="ECO:0000313" key="2">
    <source>
        <dbReference type="Proteomes" id="UP000323506"/>
    </source>
</evidence>
<organism evidence="1 2">
    <name type="scientific">Gossypium darwinii</name>
    <name type="common">Darwin's cotton</name>
    <name type="synonym">Gossypium barbadense var. darwinii</name>
    <dbReference type="NCBI Taxonomy" id="34276"/>
    <lineage>
        <taxon>Eukaryota</taxon>
        <taxon>Viridiplantae</taxon>
        <taxon>Streptophyta</taxon>
        <taxon>Embryophyta</taxon>
        <taxon>Tracheophyta</taxon>
        <taxon>Spermatophyta</taxon>
        <taxon>Magnoliopsida</taxon>
        <taxon>eudicotyledons</taxon>
        <taxon>Gunneridae</taxon>
        <taxon>Pentapetalae</taxon>
        <taxon>rosids</taxon>
        <taxon>malvids</taxon>
        <taxon>Malvales</taxon>
        <taxon>Malvaceae</taxon>
        <taxon>Malvoideae</taxon>
        <taxon>Gossypium</taxon>
    </lineage>
</organism>